<organism evidence="1 2">
    <name type="scientific">Nocardiopsis composta</name>
    <dbReference type="NCBI Taxonomy" id="157465"/>
    <lineage>
        <taxon>Bacteria</taxon>
        <taxon>Bacillati</taxon>
        <taxon>Actinomycetota</taxon>
        <taxon>Actinomycetes</taxon>
        <taxon>Streptosporangiales</taxon>
        <taxon>Nocardiopsidaceae</taxon>
        <taxon>Nocardiopsis</taxon>
    </lineage>
</organism>
<reference evidence="1 2" key="1">
    <citation type="submission" date="2020-08" db="EMBL/GenBank/DDBJ databases">
        <title>Sequencing the genomes of 1000 actinobacteria strains.</title>
        <authorList>
            <person name="Klenk H.-P."/>
        </authorList>
    </citation>
    <scope>NUCLEOTIDE SEQUENCE [LARGE SCALE GENOMIC DNA]</scope>
    <source>
        <strain evidence="1 2">DSM 44551</strain>
    </source>
</reference>
<dbReference type="AlphaFoldDB" id="A0A7W8QGA5"/>
<dbReference type="Proteomes" id="UP000572635">
    <property type="component" value="Unassembled WGS sequence"/>
</dbReference>
<comment type="caution">
    <text evidence="1">The sequence shown here is derived from an EMBL/GenBank/DDBJ whole genome shotgun (WGS) entry which is preliminary data.</text>
</comment>
<sequence length="118" mass="13358">MPDSPVKNSPVKKTRPLDQCGDVYGLLEQIRLRPSLWLPDRSLRDLQNILIGYDAALTVNGLERSGFWPSGPFSDRLHARYGWSTSTGWAGAIERNAGPEEPLQVFFRLLDEYRAEGR</sequence>
<accession>A0A7W8QGA5</accession>
<evidence type="ECO:0000313" key="1">
    <source>
        <dbReference type="EMBL" id="MBB5429967.1"/>
    </source>
</evidence>
<dbReference type="EMBL" id="JACHDB010000001">
    <property type="protein sequence ID" value="MBB5429967.1"/>
    <property type="molecule type" value="Genomic_DNA"/>
</dbReference>
<evidence type="ECO:0000313" key="2">
    <source>
        <dbReference type="Proteomes" id="UP000572635"/>
    </source>
</evidence>
<dbReference type="RefSeq" id="WP_184387484.1">
    <property type="nucleotide sequence ID" value="NZ_BAAAJD010000128.1"/>
</dbReference>
<protein>
    <submittedName>
        <fullName evidence="1">Uncharacterized protein</fullName>
    </submittedName>
</protein>
<gene>
    <name evidence="1" type="ORF">HDA36_000051</name>
</gene>
<name>A0A7W8QGA5_9ACTN</name>
<proteinExistence type="predicted"/>
<keyword evidence="2" id="KW-1185">Reference proteome</keyword>